<dbReference type="EMBL" id="CP007139">
    <property type="protein sequence ID" value="AIE85869.1"/>
    <property type="molecule type" value="Genomic_DNA"/>
</dbReference>
<sequence>MIDIEELRRRRFRNWRQDGERKVENPEQASAFIQEVGITTLYAASPEFPSLYQAHMGDPNPPNFASWDSPSGYVYTWRWELGRPHVAFYGVVVAKKPTWVAFDRLPTVLGALMERRTPKQLYAAGELSADAYRLAQAYEGTGGLLSTKELRARGGFEKGKESRAAYLKAVDELDARLWLAKRCGMEDGGDEMSHALVTAHYSDAASAAMKLDPVEALADLLAEVIRHSVYLDPKPISRHLRIRAQTFDASLLHLEDKGVAHRQIIGNRTLYIPPNC</sequence>
<evidence type="ECO:0000313" key="2">
    <source>
        <dbReference type="Proteomes" id="UP000027982"/>
    </source>
</evidence>
<keyword evidence="2" id="KW-1185">Reference proteome</keyword>
<dbReference type="Pfam" id="PF24741">
    <property type="entry name" value="AlkZ-rel"/>
    <property type="match status" value="1"/>
</dbReference>
<dbReference type="RefSeq" id="WP_144241126.1">
    <property type="nucleotide sequence ID" value="NZ_CP007139.1"/>
</dbReference>
<reference evidence="1 2" key="1">
    <citation type="journal article" date="2014" name="PLoS ONE">
        <title>The first complete genome sequence of the class fimbriimonadia in the phylum armatimonadetes.</title>
        <authorList>
            <person name="Hu Z.Y."/>
            <person name="Wang Y.Z."/>
            <person name="Im W.T."/>
            <person name="Wang S.Y."/>
            <person name="Zhao G.P."/>
            <person name="Zheng H.J."/>
            <person name="Quan Z.X."/>
        </authorList>
    </citation>
    <scope>NUCLEOTIDE SEQUENCE [LARGE SCALE GENOMIC DNA]</scope>
    <source>
        <strain evidence="1">Gsoil 348</strain>
    </source>
</reference>
<dbReference type="KEGG" id="fgi:OP10G_2501"/>
<proteinExistence type="predicted"/>
<gene>
    <name evidence="1" type="ORF">OP10G_2501</name>
</gene>
<organism evidence="1 2">
    <name type="scientific">Fimbriimonas ginsengisoli Gsoil 348</name>
    <dbReference type="NCBI Taxonomy" id="661478"/>
    <lineage>
        <taxon>Bacteria</taxon>
        <taxon>Bacillati</taxon>
        <taxon>Armatimonadota</taxon>
        <taxon>Fimbriimonadia</taxon>
        <taxon>Fimbriimonadales</taxon>
        <taxon>Fimbriimonadaceae</taxon>
        <taxon>Fimbriimonas</taxon>
    </lineage>
</organism>
<accession>A0A068NW84</accession>
<name>A0A068NW84_FIMGI</name>
<dbReference type="HOGENOM" id="CLU_1007425_0_0_0"/>
<dbReference type="Proteomes" id="UP000027982">
    <property type="component" value="Chromosome"/>
</dbReference>
<dbReference type="InterPro" id="IPR056298">
    <property type="entry name" value="AlkZ-rel"/>
</dbReference>
<dbReference type="AlphaFoldDB" id="A0A068NW84"/>
<dbReference type="OrthoDB" id="153650at2"/>
<evidence type="ECO:0000313" key="1">
    <source>
        <dbReference type="EMBL" id="AIE85869.1"/>
    </source>
</evidence>
<protein>
    <submittedName>
        <fullName evidence="1">Uncharacterized protein</fullName>
    </submittedName>
</protein>